<dbReference type="Proteomes" id="UP000289738">
    <property type="component" value="Chromosome B10"/>
</dbReference>
<feature type="region of interest" description="Disordered" evidence="1">
    <location>
        <begin position="185"/>
        <end position="230"/>
    </location>
</feature>
<evidence type="ECO:0000313" key="3">
    <source>
        <dbReference type="Proteomes" id="UP000289738"/>
    </source>
</evidence>
<comment type="caution">
    <text evidence="2">The sequence shown here is derived from an EMBL/GenBank/DDBJ whole genome shotgun (WGS) entry which is preliminary data.</text>
</comment>
<proteinExistence type="predicted"/>
<dbReference type="AlphaFoldDB" id="A0A444X769"/>
<dbReference type="PANTHER" id="PTHR35218:SF9">
    <property type="entry name" value="ENDONUCLEASE_EXONUCLEASE_PHOSPHATASE DOMAIN-CONTAINING PROTEIN"/>
    <property type="match status" value="1"/>
</dbReference>
<organism evidence="2 3">
    <name type="scientific">Arachis hypogaea</name>
    <name type="common">Peanut</name>
    <dbReference type="NCBI Taxonomy" id="3818"/>
    <lineage>
        <taxon>Eukaryota</taxon>
        <taxon>Viridiplantae</taxon>
        <taxon>Streptophyta</taxon>
        <taxon>Embryophyta</taxon>
        <taxon>Tracheophyta</taxon>
        <taxon>Spermatophyta</taxon>
        <taxon>Magnoliopsida</taxon>
        <taxon>eudicotyledons</taxon>
        <taxon>Gunneridae</taxon>
        <taxon>Pentapetalae</taxon>
        <taxon>rosids</taxon>
        <taxon>fabids</taxon>
        <taxon>Fabales</taxon>
        <taxon>Fabaceae</taxon>
        <taxon>Papilionoideae</taxon>
        <taxon>50 kb inversion clade</taxon>
        <taxon>dalbergioids sensu lato</taxon>
        <taxon>Dalbergieae</taxon>
        <taxon>Pterocarpus clade</taxon>
        <taxon>Arachis</taxon>
    </lineage>
</organism>
<accession>A0A444X769</accession>
<evidence type="ECO:0000256" key="1">
    <source>
        <dbReference type="SAM" id="MobiDB-lite"/>
    </source>
</evidence>
<dbReference type="PANTHER" id="PTHR35218">
    <property type="entry name" value="RNASE H DOMAIN-CONTAINING PROTEIN"/>
    <property type="match status" value="1"/>
</dbReference>
<reference evidence="2 3" key="1">
    <citation type="submission" date="2019-01" db="EMBL/GenBank/DDBJ databases">
        <title>Sequencing of cultivated peanut Arachis hypogaea provides insights into genome evolution and oil improvement.</title>
        <authorList>
            <person name="Chen X."/>
        </authorList>
    </citation>
    <scope>NUCLEOTIDE SEQUENCE [LARGE SCALE GENOMIC DNA]</scope>
    <source>
        <strain evidence="3">cv. Fuhuasheng</strain>
        <tissue evidence="2">Leaves</tissue>
    </source>
</reference>
<feature type="compositionally biased region" description="Basic and acidic residues" evidence="1">
    <location>
        <begin position="1"/>
        <end position="19"/>
    </location>
</feature>
<evidence type="ECO:0000313" key="2">
    <source>
        <dbReference type="EMBL" id="RYQ85548.1"/>
    </source>
</evidence>
<sequence length="230" mass="25607">MHEEPSHCEDMHIGLKEKDEETSEMVEGGQRSKTLLDKPPDIHIGGSSMHHIEGVRVNLERANATEGLIPRKARGFSGGIWCLWDTEVQKVDILHHHMQFIHMKITGRDNPPWAFTAVYGDFNAILHNFERKGGSTDHNRRACSNFRNCLSECGLIDLGRPSRLGIIMSLEISKEGKEFYLGRHRADQERSSPKLGLGMATGPHGGGDMPPAPAPRPQYLSPSPPRPHDG</sequence>
<protein>
    <submittedName>
        <fullName evidence="2">Uncharacterized protein</fullName>
    </submittedName>
</protein>
<feature type="region of interest" description="Disordered" evidence="1">
    <location>
        <begin position="1"/>
        <end position="40"/>
    </location>
</feature>
<name>A0A444X769_ARAHY</name>
<dbReference type="EMBL" id="SDMP01000020">
    <property type="protein sequence ID" value="RYQ85548.1"/>
    <property type="molecule type" value="Genomic_DNA"/>
</dbReference>
<gene>
    <name evidence="2" type="ORF">Ahy_B10g105116</name>
</gene>
<keyword evidence="3" id="KW-1185">Reference proteome</keyword>